<gene>
    <name evidence="8" type="ORF">DL238_03965</name>
</gene>
<dbReference type="GO" id="GO:0003755">
    <property type="term" value="F:peptidyl-prolyl cis-trans isomerase activity"/>
    <property type="evidence" value="ECO:0007669"/>
    <property type="project" value="UniProtKB-UniRule"/>
</dbReference>
<keyword evidence="3 5" id="KW-0697">Rotamase</keyword>
<evidence type="ECO:0000256" key="4">
    <source>
        <dbReference type="ARBA" id="ARBA00023235"/>
    </source>
</evidence>
<dbReference type="AlphaFoldDB" id="A0A395LP96"/>
<dbReference type="PANTHER" id="PTHR43811">
    <property type="entry name" value="FKBP-TYPE PEPTIDYL-PROLYL CIS-TRANS ISOMERASE FKPA"/>
    <property type="match status" value="1"/>
</dbReference>
<feature type="domain" description="PPIase FKBP-type" evidence="7">
    <location>
        <begin position="63"/>
        <end position="148"/>
    </location>
</feature>
<dbReference type="PANTHER" id="PTHR43811:SF19">
    <property type="entry name" value="39 KDA FK506-BINDING NUCLEAR PROTEIN"/>
    <property type="match status" value="1"/>
</dbReference>
<keyword evidence="4 5" id="KW-0413">Isomerase</keyword>
<dbReference type="Proteomes" id="UP000254101">
    <property type="component" value="Unassembled WGS sequence"/>
</dbReference>
<comment type="caution">
    <text evidence="8">The sequence shown here is derived from an EMBL/GenBank/DDBJ whole genome shotgun (WGS) entry which is preliminary data.</text>
</comment>
<evidence type="ECO:0000313" key="8">
    <source>
        <dbReference type="EMBL" id="RDS78529.1"/>
    </source>
</evidence>
<evidence type="ECO:0000256" key="3">
    <source>
        <dbReference type="ARBA" id="ARBA00023110"/>
    </source>
</evidence>
<dbReference type="EC" id="5.2.1.8" evidence="6"/>
<dbReference type="OrthoDB" id="9812109at2"/>
<dbReference type="EMBL" id="QRBB01000001">
    <property type="protein sequence ID" value="RDS78529.1"/>
    <property type="molecule type" value="Genomic_DNA"/>
</dbReference>
<sequence>MPGAGFAQDAPSSDAAEHDLAWHNRQQVAVAELRAEDGWQVLPGGLHYRRLAGDGEGPKPTVEDTVSVHYAGRFHDGTQFDSSYERGEPATFPLGRLIKAWQLTIPQMAVGDTIELYAPADLAYGPVGKGPIPGNATLVFKVELLGIE</sequence>
<organism evidence="8 9">
    <name type="scientific">Alteriqipengyuania lutimaris</name>
    <dbReference type="NCBI Taxonomy" id="1538146"/>
    <lineage>
        <taxon>Bacteria</taxon>
        <taxon>Pseudomonadati</taxon>
        <taxon>Pseudomonadota</taxon>
        <taxon>Alphaproteobacteria</taxon>
        <taxon>Sphingomonadales</taxon>
        <taxon>Erythrobacteraceae</taxon>
        <taxon>Alteriqipengyuania</taxon>
    </lineage>
</organism>
<evidence type="ECO:0000256" key="6">
    <source>
        <dbReference type="RuleBase" id="RU003915"/>
    </source>
</evidence>
<protein>
    <recommendedName>
        <fullName evidence="6">Peptidyl-prolyl cis-trans isomerase</fullName>
        <ecNumber evidence="6">5.2.1.8</ecNumber>
    </recommendedName>
</protein>
<name>A0A395LP96_9SPHN</name>
<evidence type="ECO:0000259" key="7">
    <source>
        <dbReference type="PROSITE" id="PS50059"/>
    </source>
</evidence>
<evidence type="ECO:0000256" key="1">
    <source>
        <dbReference type="ARBA" id="ARBA00000971"/>
    </source>
</evidence>
<proteinExistence type="inferred from homology"/>
<dbReference type="InterPro" id="IPR046357">
    <property type="entry name" value="PPIase_dom_sf"/>
</dbReference>
<comment type="similarity">
    <text evidence="2 6">Belongs to the FKBP-type PPIase family.</text>
</comment>
<evidence type="ECO:0000256" key="2">
    <source>
        <dbReference type="ARBA" id="ARBA00006577"/>
    </source>
</evidence>
<dbReference type="InterPro" id="IPR001179">
    <property type="entry name" value="PPIase_FKBP_dom"/>
</dbReference>
<dbReference type="SUPFAM" id="SSF54534">
    <property type="entry name" value="FKBP-like"/>
    <property type="match status" value="1"/>
</dbReference>
<keyword evidence="9" id="KW-1185">Reference proteome</keyword>
<reference evidence="8 9" key="1">
    <citation type="submission" date="2018-07" db="EMBL/GenBank/DDBJ databases">
        <title>Erythrobacter nanhaiensis sp. nov., a novel member of the genus Erythrobacter isolated from the South China Sea.</title>
        <authorList>
            <person name="Chen X."/>
            <person name="Liu J."/>
        </authorList>
    </citation>
    <scope>NUCLEOTIDE SEQUENCE [LARGE SCALE GENOMIC DNA]</scope>
    <source>
        <strain evidence="8 9">S-5</strain>
    </source>
</reference>
<comment type="catalytic activity">
    <reaction evidence="1 5 6">
        <text>[protein]-peptidylproline (omega=180) = [protein]-peptidylproline (omega=0)</text>
        <dbReference type="Rhea" id="RHEA:16237"/>
        <dbReference type="Rhea" id="RHEA-COMP:10747"/>
        <dbReference type="Rhea" id="RHEA-COMP:10748"/>
        <dbReference type="ChEBI" id="CHEBI:83833"/>
        <dbReference type="ChEBI" id="CHEBI:83834"/>
        <dbReference type="EC" id="5.2.1.8"/>
    </reaction>
</comment>
<accession>A0A395LP96</accession>
<dbReference type="Gene3D" id="3.10.50.40">
    <property type="match status" value="1"/>
</dbReference>
<evidence type="ECO:0000313" key="9">
    <source>
        <dbReference type="Proteomes" id="UP000254101"/>
    </source>
</evidence>
<evidence type="ECO:0000256" key="5">
    <source>
        <dbReference type="PROSITE-ProRule" id="PRU00277"/>
    </source>
</evidence>
<dbReference type="PROSITE" id="PS50059">
    <property type="entry name" value="FKBP_PPIASE"/>
    <property type="match status" value="1"/>
</dbReference>
<dbReference type="Pfam" id="PF00254">
    <property type="entry name" value="FKBP_C"/>
    <property type="match status" value="1"/>
</dbReference>